<evidence type="ECO:0000313" key="2">
    <source>
        <dbReference type="EMBL" id="SOQ55417.1"/>
    </source>
</evidence>
<feature type="region of interest" description="Disordered" evidence="1">
    <location>
        <begin position="1"/>
        <end position="28"/>
    </location>
</feature>
<proteinExistence type="predicted"/>
<reference evidence="2" key="1">
    <citation type="submission" date="2016-07" db="EMBL/GenBank/DDBJ databases">
        <authorList>
            <person name="Bretaudeau A."/>
        </authorList>
    </citation>
    <scope>NUCLEOTIDE SEQUENCE</scope>
    <source>
        <strain evidence="2">Rice</strain>
        <tissue evidence="2">Whole body</tissue>
    </source>
</reference>
<name>A0A2H1WQY1_SPOFR</name>
<dbReference type="AlphaFoldDB" id="A0A2H1WQY1"/>
<evidence type="ECO:0000256" key="1">
    <source>
        <dbReference type="SAM" id="MobiDB-lite"/>
    </source>
</evidence>
<accession>A0A2H1WQY1</accession>
<protein>
    <submittedName>
        <fullName evidence="2">SFRICE_030684</fullName>
    </submittedName>
</protein>
<sequence length="123" mass="13676">MLAKEEAKRANKLAFSRSDRHKRRASGVARRFPATVSVVLRMVNKSNSPLAPSSFGSRNPKSAAASLLCWGCGQVAIHRTNEDNRSSIRRPPRGGTRKWLLLLPPPQRRAASLFFCPFGYSKL</sequence>
<gene>
    <name evidence="2" type="ORF">SFRICE_030684</name>
</gene>
<organism evidence="2">
    <name type="scientific">Spodoptera frugiperda</name>
    <name type="common">Fall armyworm</name>
    <dbReference type="NCBI Taxonomy" id="7108"/>
    <lineage>
        <taxon>Eukaryota</taxon>
        <taxon>Metazoa</taxon>
        <taxon>Ecdysozoa</taxon>
        <taxon>Arthropoda</taxon>
        <taxon>Hexapoda</taxon>
        <taxon>Insecta</taxon>
        <taxon>Pterygota</taxon>
        <taxon>Neoptera</taxon>
        <taxon>Endopterygota</taxon>
        <taxon>Lepidoptera</taxon>
        <taxon>Glossata</taxon>
        <taxon>Ditrysia</taxon>
        <taxon>Noctuoidea</taxon>
        <taxon>Noctuidae</taxon>
        <taxon>Amphipyrinae</taxon>
        <taxon>Spodoptera</taxon>
    </lineage>
</organism>
<dbReference type="EMBL" id="ODYU01010358">
    <property type="protein sequence ID" value="SOQ55417.1"/>
    <property type="molecule type" value="Genomic_DNA"/>
</dbReference>